<gene>
    <name evidence="2" type="ORF">RJ639_029034</name>
</gene>
<dbReference type="GO" id="GO:0005634">
    <property type="term" value="C:nucleus"/>
    <property type="evidence" value="ECO:0007669"/>
    <property type="project" value="TreeGrafter"/>
</dbReference>
<dbReference type="GO" id="GO:0003714">
    <property type="term" value="F:transcription corepressor activity"/>
    <property type="evidence" value="ECO:0007669"/>
    <property type="project" value="InterPro"/>
</dbReference>
<dbReference type="SUPFAM" id="SSF55729">
    <property type="entry name" value="Acyl-CoA N-acyltransferases (Nat)"/>
    <property type="match status" value="1"/>
</dbReference>
<dbReference type="GO" id="GO:0006357">
    <property type="term" value="P:regulation of transcription by RNA polymerase II"/>
    <property type="evidence" value="ECO:0007669"/>
    <property type="project" value="TreeGrafter"/>
</dbReference>
<evidence type="ECO:0000259" key="1">
    <source>
        <dbReference type="Pfam" id="PF23209"/>
    </source>
</evidence>
<feature type="non-terminal residue" evidence="2">
    <location>
        <position position="142"/>
    </location>
</feature>
<dbReference type="PANTHER" id="PTHR46309:SF1">
    <property type="entry name" value="PHD FINGER PROTEIN 12"/>
    <property type="match status" value="1"/>
</dbReference>
<dbReference type="Proteomes" id="UP001188597">
    <property type="component" value="Unassembled WGS sequence"/>
</dbReference>
<sequence length="142" mass="16088">LFCHLQKLLGVKHELEAGFSWSLIHRMDPFADVLHIGFSQTVECNSKLAVALSVMDECFLPITDRRSGVNLIHNVVYNCGSNFSRIDYKGFYTAILERGDEIVSAASIRIHGTQLAEMPYIGTRHIYRRQGMCRRLLSAIES</sequence>
<dbReference type="InterPro" id="IPR016181">
    <property type="entry name" value="Acyl_CoA_acyltransferase"/>
</dbReference>
<reference evidence="2" key="1">
    <citation type="submission" date="2022-12" db="EMBL/GenBank/DDBJ databases">
        <title>Draft genome assemblies for two species of Escallonia (Escalloniales).</title>
        <authorList>
            <person name="Chanderbali A."/>
            <person name="Dervinis C."/>
            <person name="Anghel I."/>
            <person name="Soltis D."/>
            <person name="Soltis P."/>
            <person name="Zapata F."/>
        </authorList>
    </citation>
    <scope>NUCLEOTIDE SEQUENCE</scope>
    <source>
        <strain evidence="2">UCBG64.0493</strain>
        <tissue evidence="2">Leaf</tissue>
    </source>
</reference>
<evidence type="ECO:0000313" key="3">
    <source>
        <dbReference type="Proteomes" id="UP001188597"/>
    </source>
</evidence>
<evidence type="ECO:0000313" key="2">
    <source>
        <dbReference type="EMBL" id="KAK3040588.1"/>
    </source>
</evidence>
<dbReference type="InterPro" id="IPR056511">
    <property type="entry name" value="IDM1_C"/>
</dbReference>
<feature type="non-terminal residue" evidence="2">
    <location>
        <position position="1"/>
    </location>
</feature>
<keyword evidence="3" id="KW-1185">Reference proteome</keyword>
<accession>A0AA89BGX3</accession>
<organism evidence="2 3">
    <name type="scientific">Escallonia herrerae</name>
    <dbReference type="NCBI Taxonomy" id="1293975"/>
    <lineage>
        <taxon>Eukaryota</taxon>
        <taxon>Viridiplantae</taxon>
        <taxon>Streptophyta</taxon>
        <taxon>Embryophyta</taxon>
        <taxon>Tracheophyta</taxon>
        <taxon>Spermatophyta</taxon>
        <taxon>Magnoliopsida</taxon>
        <taxon>eudicotyledons</taxon>
        <taxon>Gunneridae</taxon>
        <taxon>Pentapetalae</taxon>
        <taxon>asterids</taxon>
        <taxon>campanulids</taxon>
        <taxon>Escalloniales</taxon>
        <taxon>Escalloniaceae</taxon>
        <taxon>Escallonia</taxon>
    </lineage>
</organism>
<name>A0AA89BGX3_9ASTE</name>
<feature type="domain" description="Increased DNA methylation 1 C-terminal" evidence="1">
    <location>
        <begin position="59"/>
        <end position="142"/>
    </location>
</feature>
<proteinExistence type="predicted"/>
<dbReference type="Pfam" id="PF23209">
    <property type="entry name" value="IDM1_C"/>
    <property type="match status" value="1"/>
</dbReference>
<protein>
    <recommendedName>
        <fullName evidence="1">Increased DNA methylation 1 C-terminal domain-containing protein</fullName>
    </recommendedName>
</protein>
<comment type="caution">
    <text evidence="2">The sequence shown here is derived from an EMBL/GenBank/DDBJ whole genome shotgun (WGS) entry which is preliminary data.</text>
</comment>
<dbReference type="PANTHER" id="PTHR46309">
    <property type="entry name" value="PHD FINGER PROTEIN 12"/>
    <property type="match status" value="1"/>
</dbReference>
<dbReference type="InterPro" id="IPR042163">
    <property type="entry name" value="PHF12"/>
</dbReference>
<dbReference type="AlphaFoldDB" id="A0AA89BGX3"/>
<dbReference type="EMBL" id="JAVXUP010000052">
    <property type="protein sequence ID" value="KAK3040588.1"/>
    <property type="molecule type" value="Genomic_DNA"/>
</dbReference>